<dbReference type="Proteomes" id="UP000224460">
    <property type="component" value="Unassembled WGS sequence"/>
</dbReference>
<protein>
    <submittedName>
        <fullName evidence="1">Mechanosensitive ion channel protein MscS</fullName>
    </submittedName>
</protein>
<reference evidence="1" key="1">
    <citation type="submission" date="2017-10" db="EMBL/GenBank/DDBJ databases">
        <title>Genome sequence of cellulolytic Lachnospiraceae bacterium XHS1971 isolated from hotspring sediment.</title>
        <authorList>
            <person name="Vasudevan G."/>
            <person name="Joshi A.J."/>
            <person name="Hivarkar S."/>
            <person name="Lanjekar V.B."/>
            <person name="Dhakephalkar P.K."/>
            <person name="Dagar S."/>
        </authorList>
    </citation>
    <scope>NUCLEOTIDE SEQUENCE</scope>
    <source>
        <strain evidence="1">XHS1971</strain>
    </source>
</reference>
<proteinExistence type="predicted"/>
<organism evidence="1 2">
    <name type="scientific">Sporanaerobium hydrogeniformans</name>
    <dbReference type="NCBI Taxonomy" id="3072179"/>
    <lineage>
        <taxon>Bacteria</taxon>
        <taxon>Bacillati</taxon>
        <taxon>Bacillota</taxon>
        <taxon>Clostridia</taxon>
        <taxon>Lachnospirales</taxon>
        <taxon>Lachnospiraceae</taxon>
        <taxon>Sporanaerobium</taxon>
    </lineage>
</organism>
<dbReference type="EMBL" id="PEDL01000002">
    <property type="protein sequence ID" value="PHV71715.1"/>
    <property type="molecule type" value="Genomic_DNA"/>
</dbReference>
<evidence type="ECO:0000313" key="2">
    <source>
        <dbReference type="Proteomes" id="UP000224460"/>
    </source>
</evidence>
<keyword evidence="2" id="KW-1185">Reference proteome</keyword>
<comment type="caution">
    <text evidence="1">The sequence shown here is derived from an EMBL/GenBank/DDBJ whole genome shotgun (WGS) entry which is preliminary data.</text>
</comment>
<accession>A0AC61DES8</accession>
<gene>
    <name evidence="1" type="ORF">CS063_03915</name>
</gene>
<name>A0AC61DES8_9FIRM</name>
<evidence type="ECO:0000313" key="1">
    <source>
        <dbReference type="EMBL" id="PHV71715.1"/>
    </source>
</evidence>
<sequence length="281" mass="32591">MKALQNVLMGDLAFFQALIYSLIGLIILLILRLATKKLFCKKCEDVFKDYKRRKYFNNLYLVIYIISLLFIWYKSSSDILAFLGIFSAGLAIAMKDVIINSISGFYILSTKPFQVGQRIEVAGQIGDVIDIGFFEFKLLEVGHRMGGEQSTGRIVHLPNAILFSSPLANYDKGFQFIWNEQQVSLSLDSNWELAKVFFYEILQRHILDDQEEAKEQIASAGSKYLIYYNNLDPIIYTEVKDGKIVFFLRYLCKPRQRRTLEHLIWEDILKEVRGRTDIHLV</sequence>